<dbReference type="InterPro" id="IPR036930">
    <property type="entry name" value="WGR_dom_sf"/>
</dbReference>
<dbReference type="PROSITE" id="PS51977">
    <property type="entry name" value="WGR"/>
    <property type="match status" value="1"/>
</dbReference>
<name>A0A1S2E1G7_AGRVI</name>
<dbReference type="Proteomes" id="UP000175993">
    <property type="component" value="Unassembled WGS sequence"/>
</dbReference>
<dbReference type="InterPro" id="IPR008893">
    <property type="entry name" value="WGR_domain"/>
</dbReference>
<dbReference type="InterPro" id="IPR049809">
    <property type="entry name" value="YehF/YfeS-like_WGR"/>
</dbReference>
<dbReference type="SUPFAM" id="SSF142921">
    <property type="entry name" value="WGR domain-like"/>
    <property type="match status" value="1"/>
</dbReference>
<evidence type="ECO:0000313" key="3">
    <source>
        <dbReference type="EMBL" id="MVA59062.1"/>
    </source>
</evidence>
<reference evidence="2 4" key="1">
    <citation type="submission" date="2019-11" db="EMBL/GenBank/DDBJ databases">
        <title>Whole-genome sequencing of Allorhizobium vitis.</title>
        <authorList>
            <person name="Gan H.M."/>
            <person name="Savka M.A."/>
        </authorList>
    </citation>
    <scope>NUCLEOTIDE SEQUENCE [LARGE SCALE GENOMIC DNA]</scope>
    <source>
        <strain evidence="2 4">AB4</strain>
    </source>
</reference>
<dbReference type="EMBL" id="WPHU01000012">
    <property type="protein sequence ID" value="MVA59062.1"/>
    <property type="molecule type" value="Genomic_DNA"/>
</dbReference>
<protein>
    <submittedName>
        <fullName evidence="3">WGR domain-containing protein</fullName>
    </submittedName>
</protein>
<dbReference type="CDD" id="cd07996">
    <property type="entry name" value="WGR_MMR_like"/>
    <property type="match status" value="1"/>
</dbReference>
<dbReference type="Pfam" id="PF05406">
    <property type="entry name" value="WGR"/>
    <property type="match status" value="1"/>
</dbReference>
<accession>A0A1S2E1G7</accession>
<evidence type="ECO:0000313" key="2">
    <source>
        <dbReference type="EMBL" id="MUP07630.1"/>
    </source>
</evidence>
<evidence type="ECO:0000313" key="5">
    <source>
        <dbReference type="Proteomes" id="UP000440716"/>
    </source>
</evidence>
<dbReference type="OrthoDB" id="5801306at2"/>
<comment type="caution">
    <text evidence="3">The sequence shown here is derived from an EMBL/GenBank/DDBJ whole genome shotgun (WGS) entry which is preliminary data.</text>
</comment>
<reference evidence="3 5" key="2">
    <citation type="submission" date="2019-12" db="EMBL/GenBank/DDBJ databases">
        <title>Whole-genome sequencing of Allorhizobium vitis.</title>
        <authorList>
            <person name="Gan H.M."/>
            <person name="Szegedi E."/>
            <person name="Burr T."/>
            <person name="Savka M.A."/>
        </authorList>
    </citation>
    <scope>NUCLEOTIDE SEQUENCE [LARGE SCALE GENOMIC DNA]</scope>
    <source>
        <strain evidence="3 5">CG415</strain>
    </source>
</reference>
<dbReference type="EMBL" id="MBEV02000017">
    <property type="protein sequence ID" value="MUP07630.1"/>
    <property type="molecule type" value="Genomic_DNA"/>
</dbReference>
<organism evidence="3 5">
    <name type="scientific">Agrobacterium vitis</name>
    <name type="common">Rhizobium vitis</name>
    <dbReference type="NCBI Taxonomy" id="373"/>
    <lineage>
        <taxon>Bacteria</taxon>
        <taxon>Pseudomonadati</taxon>
        <taxon>Pseudomonadota</taxon>
        <taxon>Alphaproteobacteria</taxon>
        <taxon>Hyphomicrobiales</taxon>
        <taxon>Rhizobiaceae</taxon>
        <taxon>Rhizobium/Agrobacterium group</taxon>
        <taxon>Agrobacterium</taxon>
    </lineage>
</organism>
<dbReference type="RefSeq" id="WP_070149972.1">
    <property type="nucleotide sequence ID" value="NZ_JABAEJ010000018.1"/>
</dbReference>
<proteinExistence type="predicted"/>
<gene>
    <name evidence="2" type="ORF">BBI04_022835</name>
    <name evidence="3" type="ORF">GOZ88_23415</name>
</gene>
<evidence type="ECO:0000259" key="1">
    <source>
        <dbReference type="PROSITE" id="PS51977"/>
    </source>
</evidence>
<dbReference type="AlphaFoldDB" id="A0A1S2E1G7"/>
<dbReference type="SMART" id="SM00773">
    <property type="entry name" value="WGR"/>
    <property type="match status" value="1"/>
</dbReference>
<evidence type="ECO:0000313" key="4">
    <source>
        <dbReference type="Proteomes" id="UP000175993"/>
    </source>
</evidence>
<feature type="domain" description="WGR" evidence="1">
    <location>
        <begin position="5"/>
        <end position="94"/>
    </location>
</feature>
<sequence>MIAQPYHLYVERTNAEKNMARFYAMSIEPTLFGEACLMRRWGRIGTRGQLKVHHFEQEKDAVELFLDLVRQKRHRGYRTINSAQHTYRDSLQRR</sequence>
<dbReference type="Gene3D" id="2.20.140.10">
    <property type="entry name" value="WGR domain"/>
    <property type="match status" value="1"/>
</dbReference>
<dbReference type="Proteomes" id="UP000440716">
    <property type="component" value="Unassembled WGS sequence"/>
</dbReference>